<dbReference type="Proteomes" id="UP000623681">
    <property type="component" value="Unassembled WGS sequence"/>
</dbReference>
<protein>
    <submittedName>
        <fullName evidence="1">Uncharacterized protein</fullName>
    </submittedName>
</protein>
<evidence type="ECO:0000313" key="2">
    <source>
        <dbReference type="Proteomes" id="UP000623681"/>
    </source>
</evidence>
<comment type="caution">
    <text evidence="1">The sequence shown here is derived from an EMBL/GenBank/DDBJ whole genome shotgun (WGS) entry which is preliminary data.</text>
</comment>
<organism evidence="1 2">
    <name type="scientific">Clostridium paridis</name>
    <dbReference type="NCBI Taxonomy" id="2803863"/>
    <lineage>
        <taxon>Bacteria</taxon>
        <taxon>Bacillati</taxon>
        <taxon>Bacillota</taxon>
        <taxon>Clostridia</taxon>
        <taxon>Eubacteriales</taxon>
        <taxon>Clostridiaceae</taxon>
        <taxon>Clostridium</taxon>
    </lineage>
</organism>
<gene>
    <name evidence="1" type="ORF">JK634_05010</name>
</gene>
<sequence length="156" mass="18490">MPVSKKRKKVFKKKQDYNKNKINKVIKTYSKLIDNYLPLMKESEIQEISTINTNNVIRLGKLSLSPVHFAAVIKPIKNNNEISEEAQKNIIKERLTLMLAIHILLDILPEEIEENKFTDKLKYYYELIFIYYDLENIPKLMKDEGITFSIKEKFLH</sequence>
<proteinExistence type="predicted"/>
<accession>A0A937FF58</accession>
<name>A0A937FF58_9CLOT</name>
<evidence type="ECO:0000313" key="1">
    <source>
        <dbReference type="EMBL" id="MBL4931157.1"/>
    </source>
</evidence>
<dbReference type="RefSeq" id="WP_202766526.1">
    <property type="nucleotide sequence ID" value="NZ_JAESWA010000017.1"/>
</dbReference>
<reference evidence="1" key="1">
    <citation type="submission" date="2021-01" db="EMBL/GenBank/DDBJ databases">
        <title>Genome public.</title>
        <authorList>
            <person name="Liu C."/>
            <person name="Sun Q."/>
        </authorList>
    </citation>
    <scope>NUCLEOTIDE SEQUENCE</scope>
    <source>
        <strain evidence="1">YIM B02565</strain>
    </source>
</reference>
<dbReference type="EMBL" id="JAESWA010000017">
    <property type="protein sequence ID" value="MBL4931157.1"/>
    <property type="molecule type" value="Genomic_DNA"/>
</dbReference>
<keyword evidence="2" id="KW-1185">Reference proteome</keyword>
<dbReference type="AlphaFoldDB" id="A0A937FF58"/>